<name>A2FMQ2_TRIV3</name>
<gene>
    <name evidence="1" type="ORF">TVAG_054140</name>
</gene>
<accession>A2FMQ2</accession>
<proteinExistence type="predicted"/>
<evidence type="ECO:0000313" key="2">
    <source>
        <dbReference type="Proteomes" id="UP000001542"/>
    </source>
</evidence>
<dbReference type="InParanoid" id="A2FMQ2"/>
<sequence length="425" mass="49028">MKKNLFDYSSSSGDEDIQQFWRSRHAPTAKEKALLREMNIDNLLKERKLETEYLSESKSQETKNQEKKYITEIKEKANYETVDFEDGSIFGEKHIEFPKGIIDLIETTNTYKNSEFDKFELVEKWVYHAALKAPQDILINSRVVYRILLTLAKTKNIIFGESIFNILKFVPMDILDFSYIYNLFKLILNTDSNLIIYPILLMKPQLYHRCSTTVIKQMVYILIGGILTSAISRNPLFYVLPSNLLNSLSELSKSEQRKSANAVAEILKELPIESMGELVSFLPIDSAAAEFTSTLAFSMLFYYLQLGLPDPENPKGNMDLIVQNIHTLKNLCTSGELKNILTASAVIATLEKLTVIEINFKQLDKRKITRMSHVLHMSFYTKNHVDLVALKEQFHFTRVQLDNWSDEYFQNEVIEENPWGDAPGK</sequence>
<dbReference type="VEuPathDB" id="TrichDB:TVAG_054140"/>
<evidence type="ECO:0000313" key="1">
    <source>
        <dbReference type="EMBL" id="EAX93809.1"/>
    </source>
</evidence>
<dbReference type="Proteomes" id="UP000001542">
    <property type="component" value="Unassembled WGS sequence"/>
</dbReference>
<reference evidence="1" key="1">
    <citation type="submission" date="2006-10" db="EMBL/GenBank/DDBJ databases">
        <authorList>
            <person name="Amadeo P."/>
            <person name="Zhao Q."/>
            <person name="Wortman J."/>
            <person name="Fraser-Liggett C."/>
            <person name="Carlton J."/>
        </authorList>
    </citation>
    <scope>NUCLEOTIDE SEQUENCE</scope>
    <source>
        <strain evidence="1">G3</strain>
    </source>
</reference>
<reference evidence="1" key="2">
    <citation type="journal article" date="2007" name="Science">
        <title>Draft genome sequence of the sexually transmitted pathogen Trichomonas vaginalis.</title>
        <authorList>
            <person name="Carlton J.M."/>
            <person name="Hirt R.P."/>
            <person name="Silva J.C."/>
            <person name="Delcher A.L."/>
            <person name="Schatz M."/>
            <person name="Zhao Q."/>
            <person name="Wortman J.R."/>
            <person name="Bidwell S.L."/>
            <person name="Alsmark U.C.M."/>
            <person name="Besteiro S."/>
            <person name="Sicheritz-Ponten T."/>
            <person name="Noel C.J."/>
            <person name="Dacks J.B."/>
            <person name="Foster P.G."/>
            <person name="Simillion C."/>
            <person name="Van de Peer Y."/>
            <person name="Miranda-Saavedra D."/>
            <person name="Barton G.J."/>
            <person name="Westrop G.D."/>
            <person name="Mueller S."/>
            <person name="Dessi D."/>
            <person name="Fiori P.L."/>
            <person name="Ren Q."/>
            <person name="Paulsen I."/>
            <person name="Zhang H."/>
            <person name="Bastida-Corcuera F.D."/>
            <person name="Simoes-Barbosa A."/>
            <person name="Brown M.T."/>
            <person name="Hayes R.D."/>
            <person name="Mukherjee M."/>
            <person name="Okumura C.Y."/>
            <person name="Schneider R."/>
            <person name="Smith A.J."/>
            <person name="Vanacova S."/>
            <person name="Villalvazo M."/>
            <person name="Haas B.J."/>
            <person name="Pertea M."/>
            <person name="Feldblyum T.V."/>
            <person name="Utterback T.R."/>
            <person name="Shu C.L."/>
            <person name="Osoegawa K."/>
            <person name="de Jong P.J."/>
            <person name="Hrdy I."/>
            <person name="Horvathova L."/>
            <person name="Zubacova Z."/>
            <person name="Dolezal P."/>
            <person name="Malik S.B."/>
            <person name="Logsdon J.M. Jr."/>
            <person name="Henze K."/>
            <person name="Gupta A."/>
            <person name="Wang C.C."/>
            <person name="Dunne R.L."/>
            <person name="Upcroft J.A."/>
            <person name="Upcroft P."/>
            <person name="White O."/>
            <person name="Salzberg S.L."/>
            <person name="Tang P."/>
            <person name="Chiu C.-H."/>
            <person name="Lee Y.-S."/>
            <person name="Embley T.M."/>
            <person name="Coombs G.H."/>
            <person name="Mottram J.C."/>
            <person name="Tachezy J."/>
            <person name="Fraser-Liggett C.M."/>
            <person name="Johnson P.J."/>
        </authorList>
    </citation>
    <scope>NUCLEOTIDE SEQUENCE [LARGE SCALE GENOMIC DNA]</scope>
    <source>
        <strain evidence="1">G3</strain>
    </source>
</reference>
<dbReference type="EMBL" id="DS113891">
    <property type="protein sequence ID" value="EAX93809.1"/>
    <property type="molecule type" value="Genomic_DNA"/>
</dbReference>
<organism evidence="1 2">
    <name type="scientific">Trichomonas vaginalis (strain ATCC PRA-98 / G3)</name>
    <dbReference type="NCBI Taxonomy" id="412133"/>
    <lineage>
        <taxon>Eukaryota</taxon>
        <taxon>Metamonada</taxon>
        <taxon>Parabasalia</taxon>
        <taxon>Trichomonadida</taxon>
        <taxon>Trichomonadidae</taxon>
        <taxon>Trichomonas</taxon>
    </lineage>
</organism>
<dbReference type="RefSeq" id="XP_001306739.1">
    <property type="nucleotide sequence ID" value="XM_001306738.1"/>
</dbReference>
<protein>
    <submittedName>
        <fullName evidence="1">Uncharacterized protein</fullName>
    </submittedName>
</protein>
<keyword evidence="2" id="KW-1185">Reference proteome</keyword>
<dbReference type="KEGG" id="tva:4751532"/>
<dbReference type="AlphaFoldDB" id="A2FMQ2"/>
<dbReference type="VEuPathDB" id="TrichDB:TVAGG3_0938360"/>